<feature type="compositionally biased region" description="Acidic residues" evidence="1">
    <location>
        <begin position="340"/>
        <end position="349"/>
    </location>
</feature>
<organism evidence="2 3">
    <name type="scientific">Zalerion maritima</name>
    <dbReference type="NCBI Taxonomy" id="339359"/>
    <lineage>
        <taxon>Eukaryota</taxon>
        <taxon>Fungi</taxon>
        <taxon>Dikarya</taxon>
        <taxon>Ascomycota</taxon>
        <taxon>Pezizomycotina</taxon>
        <taxon>Sordariomycetes</taxon>
        <taxon>Lulworthiomycetidae</taxon>
        <taxon>Lulworthiales</taxon>
        <taxon>Lulworthiaceae</taxon>
        <taxon>Zalerion</taxon>
    </lineage>
</organism>
<accession>A0AAD5RHE2</accession>
<feature type="compositionally biased region" description="Acidic residues" evidence="1">
    <location>
        <begin position="822"/>
        <end position="839"/>
    </location>
</feature>
<feature type="compositionally biased region" description="Basic and acidic residues" evidence="1">
    <location>
        <begin position="1156"/>
        <end position="1171"/>
    </location>
</feature>
<feature type="region of interest" description="Disordered" evidence="1">
    <location>
        <begin position="1"/>
        <end position="91"/>
    </location>
</feature>
<feature type="compositionally biased region" description="Polar residues" evidence="1">
    <location>
        <begin position="978"/>
        <end position="993"/>
    </location>
</feature>
<feature type="compositionally biased region" description="Basic and acidic residues" evidence="1">
    <location>
        <begin position="1358"/>
        <end position="1367"/>
    </location>
</feature>
<feature type="compositionally biased region" description="Acidic residues" evidence="1">
    <location>
        <begin position="1828"/>
        <end position="1843"/>
    </location>
</feature>
<feature type="compositionally biased region" description="Low complexity" evidence="1">
    <location>
        <begin position="708"/>
        <end position="717"/>
    </location>
</feature>
<feature type="compositionally biased region" description="Basic and acidic residues" evidence="1">
    <location>
        <begin position="1505"/>
        <end position="1514"/>
    </location>
</feature>
<dbReference type="EMBL" id="JAKWBI020000510">
    <property type="protein sequence ID" value="KAJ2894280.1"/>
    <property type="molecule type" value="Genomic_DNA"/>
</dbReference>
<feature type="compositionally biased region" description="Polar residues" evidence="1">
    <location>
        <begin position="1246"/>
        <end position="1270"/>
    </location>
</feature>
<feature type="compositionally biased region" description="Acidic residues" evidence="1">
    <location>
        <begin position="504"/>
        <end position="513"/>
    </location>
</feature>
<keyword evidence="3" id="KW-1185">Reference proteome</keyword>
<feature type="compositionally biased region" description="Polar residues" evidence="1">
    <location>
        <begin position="131"/>
        <end position="140"/>
    </location>
</feature>
<protein>
    <submittedName>
        <fullName evidence="2">Uncharacterized protein</fullName>
    </submittedName>
</protein>
<feature type="compositionally biased region" description="Polar residues" evidence="1">
    <location>
        <begin position="1515"/>
        <end position="1524"/>
    </location>
</feature>
<comment type="caution">
    <text evidence="2">The sequence shown here is derived from an EMBL/GenBank/DDBJ whole genome shotgun (WGS) entry which is preliminary data.</text>
</comment>
<feature type="compositionally biased region" description="Polar residues" evidence="1">
    <location>
        <begin position="34"/>
        <end position="44"/>
    </location>
</feature>
<feature type="compositionally biased region" description="Basic and acidic residues" evidence="1">
    <location>
        <begin position="50"/>
        <end position="64"/>
    </location>
</feature>
<feature type="compositionally biased region" description="Polar residues" evidence="1">
    <location>
        <begin position="1462"/>
        <end position="1495"/>
    </location>
</feature>
<feature type="region of interest" description="Disordered" evidence="1">
    <location>
        <begin position="1687"/>
        <end position="2010"/>
    </location>
</feature>
<proteinExistence type="predicted"/>
<feature type="compositionally biased region" description="Polar residues" evidence="1">
    <location>
        <begin position="679"/>
        <end position="695"/>
    </location>
</feature>
<feature type="compositionally biased region" description="Low complexity" evidence="1">
    <location>
        <begin position="1070"/>
        <end position="1086"/>
    </location>
</feature>
<feature type="compositionally biased region" description="Basic and acidic residues" evidence="1">
    <location>
        <begin position="1306"/>
        <end position="1316"/>
    </location>
</feature>
<reference evidence="2" key="1">
    <citation type="submission" date="2022-07" db="EMBL/GenBank/DDBJ databases">
        <title>Draft genome sequence of Zalerion maritima ATCC 34329, a (micro)plastics degrading marine fungus.</title>
        <authorList>
            <person name="Paco A."/>
            <person name="Goncalves M.F.M."/>
            <person name="Rocha-Santos T.A.P."/>
            <person name="Alves A."/>
        </authorList>
    </citation>
    <scope>NUCLEOTIDE SEQUENCE</scope>
    <source>
        <strain evidence="2">ATCC 34329</strain>
    </source>
</reference>
<feature type="region of interest" description="Disordered" evidence="1">
    <location>
        <begin position="298"/>
        <end position="539"/>
    </location>
</feature>
<feature type="compositionally biased region" description="Low complexity" evidence="1">
    <location>
        <begin position="481"/>
        <end position="493"/>
    </location>
</feature>
<feature type="compositionally biased region" description="Polar residues" evidence="1">
    <location>
        <begin position="453"/>
        <end position="471"/>
    </location>
</feature>
<feature type="compositionally biased region" description="Pro residues" evidence="1">
    <location>
        <begin position="750"/>
        <end position="759"/>
    </location>
</feature>
<feature type="compositionally biased region" description="Basic and acidic residues" evidence="1">
    <location>
        <begin position="1529"/>
        <end position="1549"/>
    </location>
</feature>
<feature type="compositionally biased region" description="Basic and acidic residues" evidence="1">
    <location>
        <begin position="1402"/>
        <end position="1417"/>
    </location>
</feature>
<feature type="compositionally biased region" description="Basic and acidic residues" evidence="1">
    <location>
        <begin position="2251"/>
        <end position="2260"/>
    </location>
</feature>
<feature type="region of interest" description="Disordered" evidence="1">
    <location>
        <begin position="110"/>
        <end position="285"/>
    </location>
</feature>
<gene>
    <name evidence="2" type="ORF">MKZ38_007788</name>
</gene>
<feature type="compositionally biased region" description="Polar residues" evidence="1">
    <location>
        <begin position="1756"/>
        <end position="1768"/>
    </location>
</feature>
<feature type="compositionally biased region" description="Acidic residues" evidence="1">
    <location>
        <begin position="225"/>
        <end position="247"/>
    </location>
</feature>
<name>A0AAD5RHE2_9PEZI</name>
<feature type="compositionally biased region" description="Polar residues" evidence="1">
    <location>
        <begin position="66"/>
        <end position="78"/>
    </location>
</feature>
<evidence type="ECO:0000313" key="2">
    <source>
        <dbReference type="EMBL" id="KAJ2894280.1"/>
    </source>
</evidence>
<feature type="compositionally biased region" description="Polar residues" evidence="1">
    <location>
        <begin position="804"/>
        <end position="815"/>
    </location>
</feature>
<feature type="compositionally biased region" description="Acidic residues" evidence="1">
    <location>
        <begin position="1317"/>
        <end position="1335"/>
    </location>
</feature>
<feature type="compositionally biased region" description="Polar residues" evidence="1">
    <location>
        <begin position="1195"/>
        <end position="1207"/>
    </location>
</feature>
<feature type="compositionally biased region" description="Polar residues" evidence="1">
    <location>
        <begin position="1096"/>
        <end position="1114"/>
    </location>
</feature>
<feature type="compositionally biased region" description="Basic and acidic residues" evidence="1">
    <location>
        <begin position="1053"/>
        <end position="1065"/>
    </location>
</feature>
<feature type="region of interest" description="Disordered" evidence="1">
    <location>
        <begin position="793"/>
        <end position="1673"/>
    </location>
</feature>
<feature type="compositionally biased region" description="Polar residues" evidence="1">
    <location>
        <begin position="1694"/>
        <end position="1703"/>
    </location>
</feature>
<feature type="compositionally biased region" description="Polar residues" evidence="1">
    <location>
        <begin position="1134"/>
        <end position="1152"/>
    </location>
</feature>
<feature type="compositionally biased region" description="Polar residues" evidence="1">
    <location>
        <begin position="1584"/>
        <end position="1597"/>
    </location>
</feature>
<feature type="region of interest" description="Disordered" evidence="1">
    <location>
        <begin position="2203"/>
        <end position="2260"/>
    </location>
</feature>
<feature type="compositionally biased region" description="Polar residues" evidence="1">
    <location>
        <begin position="1965"/>
        <end position="1974"/>
    </location>
</feature>
<feature type="compositionally biased region" description="Basic and acidic residues" evidence="1">
    <location>
        <begin position="653"/>
        <end position="678"/>
    </location>
</feature>
<feature type="compositionally biased region" description="Polar residues" evidence="1">
    <location>
        <begin position="1008"/>
        <end position="1029"/>
    </location>
</feature>
<feature type="compositionally biased region" description="Polar residues" evidence="1">
    <location>
        <begin position="1880"/>
        <end position="1889"/>
    </location>
</feature>
<feature type="compositionally biased region" description="Acidic residues" evidence="1">
    <location>
        <begin position="303"/>
        <end position="312"/>
    </location>
</feature>
<dbReference type="Proteomes" id="UP001201980">
    <property type="component" value="Unassembled WGS sequence"/>
</dbReference>
<evidence type="ECO:0000313" key="3">
    <source>
        <dbReference type="Proteomes" id="UP001201980"/>
    </source>
</evidence>
<feature type="region of interest" description="Disordered" evidence="1">
    <location>
        <begin position="624"/>
        <end position="767"/>
    </location>
</feature>
<sequence length="2260" mass="249574">MASEDEGEISSPDPLTQTLDFIASGPPIPFPSSALRSRSRSGTFSKRAPRTRDRDPVSRTKKEYGSAQSFTSAGSPRKQTFELDVGAAGSPQRLLVTVEAEDLTSVKAGATRRRLFGSSSPVKGRRARSAIQDNTTTTTVPVRDGETPRKRGRPRGNGTPHVTATRRRSSTPRKPTPARTTRQKTAEQEDEESFAAIEQGTPTPKKPGRPRTSSLSPEKLREPESEAEPEPDLETEPEPDFDTEPDEMSPLPEPQPDFGDEMSPEPSITPLISTRLPSPARSTVVPESVVSEVDLVEYNDGPDFGDDDEDYFLYEQPLEPGPGSTTAADIQPTIEKSPEALEDAEETGFDDIWMAEVSPPKRRTRDQELGDVSQGSVQAEEVPGESHGGDEDDVFIQQETSLPPPQETLMSDPPRRFRRQSRGASLLQGILSFEYTEMEEQKTSSPRLRRKSSPVQLSQNVVEELQPQNPKSLEAREETELPPVAQEEPQVEPSVLRSEQHEDVEMEDYDDGPELFVDGGNSDYSVDDEPENQGLRDNDTVAHNEDFTMIDLTSVPSFNSSFQGKSSLQGKSSFMGKASFQGKSSFVGKSSFLGKSTLESGAQEELNDSSRLIVDRALESIKQQAEEEFDEEPDLLGVIGLVEEDRTEEEDVDTKNIHIEDKTRQEGRKEASRSEHRSPSQLSRSSPKNHTTQESPLHLVSVTEDSAPLPQLSQSEPQPRPSQTPSPRKIKNLPLSRQLFAAMSARKPAVEPPGIPQPQQPEDNADAMHRASVRNHLQLSVFEEGVSEFPSTILGANTPYPPRTNGQVAATQQRETVLEEAPVAEEQEQVAEEQLDEAIADISETRSSPHKLPTPDETPSPGSVASSDDGDGPDAQDNGVADANETTLHSSPPIIVSREQDDAAQSLPRAQESAISTRPEIRLSSPQPHAPLSDLSMPDTLQAPDSIRRPTLSPIVRAGRTLQNILSDPISPRERRNSLGSPFRSSVTRNSHPPESVPRSAGRLHSQEPASSLRSNTLPVAQDPSSGRSPGTLFGQVPPARSISEMPVVPEASAHEEDPFVRDTDEPQQGLGFLKRSSLSRGSRGFESPIMEEVSRNPTVSSTRAQPPGQGTQREMNEDSRLKALLGTLDNPESRNTTLNSSIVETRFTKSVTAEPRQRDPVNQNRQEHLIRQGHTAPERVVAPAPSETAMPSPDSFSSRAQMSPNDSVPLHPRSKIPSPWMKQAAKRPSSISRPRTTNEREEFSLLSQLSTKKPQPQLRQSFQPPQSAKSAHLSDFFSSPHPVPANPVLYPDLGGNIPSMPQKSRGAEPSRLREEEFPDDEMEESMEVEQTEDESTPRPRHVEDIEWYEEEPSSEAPSRDGVRELSEPTPTPSQPSLLSRIFSPASALGFGRSQTQGPPAEEAKPQQETRANEPARKASIPARRRVVQTDLRRSVHKPKGPSPLITRSTGSQPLEPEDFSLLSQQSPQKLGQNNFPKPQSSKSANLSDFFSSPRTLPPDPEMMANKKEEDLAHTENQPQQQRANLEPDVQKENRSHARKLQVDRDQLKQDSTQPREPQQKPALPTDTQPQQKKPKLTPGPMERTQTPKPASKQQSAIPDPQHTHEDDLANLISPVKEPPLAAVGVPSRKDPAPVKASKLPVPSSMGDNRGLGVIQHRINPPDNQWHPPVPQKTFYKAPAKQNLFAAIPRSAATPYTSPDRNPSTPPKQTDAIEDESFQYEPIPQKKNFTPRPGGASYSMFHPDAAYLAEHPPMQPSSVSQDESSIASQKRRESLRPLPTREMSPSKSCLRSPVKPKKTGRVVEFTSSTLSARNIAEAEEAAYGSNPYEEDQEDSSEEAEPMEADNTIGIDWEAAAIVGDEPAVSQSRETDNGVQEAPETVSSGENSRGQVEATPEAEPKEEPGSGIRMSAIPPLLVEQPRPALHPQRRPHEIIARGLQSPPEISLKEFNTPGRNISVQPRKIDQSSSDINRQESAAELPPQRPQESEIEYASQAEVQPSSPPIPTERLYPLIHPNRSEAAGSQAPAQKLFAQPHPRLLPQAPRAPREPPAKPAVQPEPEPEPVADPFASIPLSQTEWTRRHWMRLEQLIEARKAGKLRHMLQTTRDPGLMRRHPFNVARLDGMKGSQIKAPNKGVCMEVQDWQLEVVKVFVETVGGWDVKEVALRVFALMVGSWAREEENRRQLKRRRDEIAIGYRMEDGGEHEYDGDDSMADSTLDRVLGYSSKKPKHSHAKQQTQQDQRKGRKSVMKRGMEAVQKER</sequence>
<feature type="compositionally biased region" description="Basic and acidic residues" evidence="1">
    <location>
        <begin position="1336"/>
        <end position="1345"/>
    </location>
</feature>
<feature type="region of interest" description="Disordered" evidence="1">
    <location>
        <begin position="2038"/>
        <end position="2071"/>
    </location>
</feature>
<evidence type="ECO:0000256" key="1">
    <source>
        <dbReference type="SAM" id="MobiDB-lite"/>
    </source>
</evidence>